<dbReference type="Gene3D" id="3.90.1310.10">
    <property type="entry name" value="Penicillin-binding protein 2a (Domain 2)"/>
    <property type="match status" value="1"/>
</dbReference>
<feature type="domain" description="Penicillin-binding protein dimerisation" evidence="17">
    <location>
        <begin position="63"/>
        <end position="235"/>
    </location>
</feature>
<dbReference type="Pfam" id="PF03717">
    <property type="entry name" value="PBP_dimer"/>
    <property type="match status" value="1"/>
</dbReference>
<dbReference type="GO" id="GO:0008658">
    <property type="term" value="F:penicillin binding"/>
    <property type="evidence" value="ECO:0007669"/>
    <property type="project" value="InterPro"/>
</dbReference>
<evidence type="ECO:0000256" key="15">
    <source>
        <dbReference type="SAM" id="Phobius"/>
    </source>
</evidence>
<dbReference type="OrthoDB" id="9766847at2"/>
<evidence type="ECO:0000256" key="14">
    <source>
        <dbReference type="SAM" id="MobiDB-lite"/>
    </source>
</evidence>
<evidence type="ECO:0000256" key="5">
    <source>
        <dbReference type="ARBA" id="ARBA00022645"/>
    </source>
</evidence>
<dbReference type="InterPro" id="IPR001460">
    <property type="entry name" value="PCN-bd_Tpept"/>
</dbReference>
<dbReference type="GO" id="GO:0006508">
    <property type="term" value="P:proteolysis"/>
    <property type="evidence" value="ECO:0007669"/>
    <property type="project" value="UniProtKB-KW"/>
</dbReference>
<keyword evidence="5" id="KW-0121">Carboxypeptidase</keyword>
<dbReference type="SUPFAM" id="SSF56601">
    <property type="entry name" value="beta-lactamase/transpeptidase-like"/>
    <property type="match status" value="1"/>
</dbReference>
<evidence type="ECO:0000259" key="17">
    <source>
        <dbReference type="Pfam" id="PF03717"/>
    </source>
</evidence>
<dbReference type="GO" id="GO:0005886">
    <property type="term" value="C:plasma membrane"/>
    <property type="evidence" value="ECO:0007669"/>
    <property type="project" value="UniProtKB-SubCell"/>
</dbReference>
<feature type="region of interest" description="Disordered" evidence="14">
    <location>
        <begin position="624"/>
        <end position="644"/>
    </location>
</feature>
<dbReference type="InterPro" id="IPR012338">
    <property type="entry name" value="Beta-lactam/transpept-like"/>
</dbReference>
<dbReference type="SUPFAM" id="SSF56519">
    <property type="entry name" value="Penicillin binding protein dimerisation domain"/>
    <property type="match status" value="1"/>
</dbReference>
<keyword evidence="6" id="KW-0645">Protease</keyword>
<evidence type="ECO:0000256" key="10">
    <source>
        <dbReference type="ARBA" id="ARBA00022984"/>
    </source>
</evidence>
<dbReference type="InterPro" id="IPR017790">
    <property type="entry name" value="Penicillin-binding_protein_2"/>
</dbReference>
<evidence type="ECO:0000256" key="8">
    <source>
        <dbReference type="ARBA" id="ARBA00022801"/>
    </source>
</evidence>
<keyword evidence="13" id="KW-0961">Cell wall biogenesis/degradation</keyword>
<name>A0A371BJR2_9SPHN</name>
<dbReference type="GO" id="GO:0071555">
    <property type="term" value="P:cell wall organization"/>
    <property type="evidence" value="ECO:0007669"/>
    <property type="project" value="UniProtKB-KW"/>
</dbReference>
<evidence type="ECO:0000256" key="4">
    <source>
        <dbReference type="ARBA" id="ARBA00022519"/>
    </source>
</evidence>
<dbReference type="GO" id="GO:0009002">
    <property type="term" value="F:serine-type D-Ala-D-Ala carboxypeptidase activity"/>
    <property type="evidence" value="ECO:0007669"/>
    <property type="project" value="InterPro"/>
</dbReference>
<sequence length="644" mass="70500">MKEERGPTSGQLEIRFSRRTALVGGIQAALGAVVAARMTYISIFENEQYKLAAESNRVNLTLIPPRRGWFIDRYGKPIATNRADFRVDLIPERVTDKAKTIKTLGELLSLDKDDIERINRELSHARGFQPVQVKDGLDYESFARVSVRLPDLPGVSPRQGFSRFYPSGPAVGHLIGYVGIASAEDYAKNKDPLLITPGYKIGKDGLEKAFEDRLQGKPGAKRVEVTARGKLIRELSSRSDTPGKPVQLTIDIDLHNYASRRLGLESGSVVIFDCLTGDILTMASMPCFDPNSFSDGIGALEYKWLRQDDHIPLLNKSLQGLYPPGSTLKPMAGLAMLKHGIDPEETVSCGGGYRLGNRVFKCLGRHGPMNMRSAIMKSCNTYFYAMSNRIGYDAIAPAARELGLGQEFALPFTSQRYGTVPDSEWMRRKYGKEWSRSDTLNATIGQGYVLASPFQLALMAARIASGLKVDPHIIAGKRKPAQHLPFPDEHLAIVREGMDMVVNGAGTAVRSRLDLPDVRMGGKTGTAQVRAIKGGQRGQSGAWKYRDHGLFVCFAPVDQPRYGAAVVIEHGMGGARAAAPIAKDVLTFLYDREKAMAALEALEAGWGGTPVERMQRSLDAFIAASRGPTREDSEAAQKKQTEAG</sequence>
<dbReference type="GO" id="GO:0071972">
    <property type="term" value="F:peptidoglycan L,D-transpeptidase activity"/>
    <property type="evidence" value="ECO:0007669"/>
    <property type="project" value="TreeGrafter"/>
</dbReference>
<dbReference type="Gene3D" id="3.40.710.10">
    <property type="entry name" value="DD-peptidase/beta-lactamase superfamily"/>
    <property type="match status" value="1"/>
</dbReference>
<dbReference type="GO" id="GO:0008360">
    <property type="term" value="P:regulation of cell shape"/>
    <property type="evidence" value="ECO:0007669"/>
    <property type="project" value="UniProtKB-KW"/>
</dbReference>
<keyword evidence="19" id="KW-1185">Reference proteome</keyword>
<evidence type="ECO:0000256" key="12">
    <source>
        <dbReference type="ARBA" id="ARBA00023136"/>
    </source>
</evidence>
<keyword evidence="12 15" id="KW-0472">Membrane</keyword>
<dbReference type="EMBL" id="QRGP01000001">
    <property type="protein sequence ID" value="RDV07810.1"/>
    <property type="molecule type" value="Genomic_DNA"/>
</dbReference>
<evidence type="ECO:0000313" key="19">
    <source>
        <dbReference type="Proteomes" id="UP000263833"/>
    </source>
</evidence>
<feature type="compositionally biased region" description="Basic and acidic residues" evidence="14">
    <location>
        <begin position="628"/>
        <end position="644"/>
    </location>
</feature>
<feature type="domain" description="Penicillin-binding protein transpeptidase" evidence="16">
    <location>
        <begin position="267"/>
        <end position="586"/>
    </location>
</feature>
<keyword evidence="8" id="KW-0378">Hydrolase</keyword>
<dbReference type="Pfam" id="PF00905">
    <property type="entry name" value="Transpeptidase"/>
    <property type="match status" value="1"/>
</dbReference>
<dbReference type="AlphaFoldDB" id="A0A371BJR2"/>
<dbReference type="PANTHER" id="PTHR30627">
    <property type="entry name" value="PEPTIDOGLYCAN D,D-TRANSPEPTIDASE"/>
    <property type="match status" value="1"/>
</dbReference>
<evidence type="ECO:0000256" key="3">
    <source>
        <dbReference type="ARBA" id="ARBA00022475"/>
    </source>
</evidence>
<feature type="transmembrane region" description="Helical" evidence="15">
    <location>
        <begin position="21"/>
        <end position="40"/>
    </location>
</feature>
<evidence type="ECO:0000313" key="18">
    <source>
        <dbReference type="EMBL" id="RDV07810.1"/>
    </source>
</evidence>
<comment type="caution">
    <text evidence="18">The sequence shown here is derived from an EMBL/GenBank/DDBJ whole genome shotgun (WGS) entry which is preliminary data.</text>
</comment>
<dbReference type="Gene3D" id="3.30.1390.30">
    <property type="entry name" value="Penicillin-binding protein 2a, domain 3"/>
    <property type="match status" value="1"/>
</dbReference>
<gene>
    <name evidence="18" type="primary">mrdA</name>
    <name evidence="18" type="ORF">DXH95_02830</name>
</gene>
<reference evidence="19" key="1">
    <citation type="submission" date="2018-08" db="EMBL/GenBank/DDBJ databases">
        <authorList>
            <person name="Kim S.-J."/>
            <person name="Jung G.-Y."/>
        </authorList>
    </citation>
    <scope>NUCLEOTIDE SEQUENCE [LARGE SCALE GENOMIC DNA]</scope>
    <source>
        <strain evidence="19">GY_G</strain>
    </source>
</reference>
<evidence type="ECO:0000256" key="11">
    <source>
        <dbReference type="ARBA" id="ARBA00022989"/>
    </source>
</evidence>
<evidence type="ECO:0000256" key="6">
    <source>
        <dbReference type="ARBA" id="ARBA00022670"/>
    </source>
</evidence>
<organism evidence="18 19">
    <name type="scientific">Sphingorhabdus pulchriflava</name>
    <dbReference type="NCBI Taxonomy" id="2292257"/>
    <lineage>
        <taxon>Bacteria</taxon>
        <taxon>Pseudomonadati</taxon>
        <taxon>Pseudomonadota</taxon>
        <taxon>Alphaproteobacteria</taxon>
        <taxon>Sphingomonadales</taxon>
        <taxon>Sphingomonadaceae</taxon>
        <taxon>Sphingorhabdus</taxon>
    </lineage>
</organism>
<evidence type="ECO:0000256" key="2">
    <source>
        <dbReference type="ARBA" id="ARBA00004236"/>
    </source>
</evidence>
<dbReference type="Proteomes" id="UP000263833">
    <property type="component" value="Unassembled WGS sequence"/>
</dbReference>
<keyword evidence="3" id="KW-1003">Cell membrane</keyword>
<dbReference type="InterPro" id="IPR005311">
    <property type="entry name" value="PBP_dimer"/>
</dbReference>
<dbReference type="NCBIfam" id="TIGR03423">
    <property type="entry name" value="pbp2_mrdA"/>
    <property type="match status" value="1"/>
</dbReference>
<keyword evidence="7 15" id="KW-0812">Transmembrane</keyword>
<keyword evidence="11 15" id="KW-1133">Transmembrane helix</keyword>
<evidence type="ECO:0000256" key="13">
    <source>
        <dbReference type="ARBA" id="ARBA00023316"/>
    </source>
</evidence>
<dbReference type="GO" id="GO:0009252">
    <property type="term" value="P:peptidoglycan biosynthetic process"/>
    <property type="evidence" value="ECO:0007669"/>
    <property type="project" value="UniProtKB-KW"/>
</dbReference>
<dbReference type="InterPro" id="IPR050515">
    <property type="entry name" value="Beta-lactam/transpept"/>
</dbReference>
<protein>
    <submittedName>
        <fullName evidence="18">Penicillin-binding protein 2</fullName>
    </submittedName>
</protein>
<accession>A0A371BJR2</accession>
<keyword evidence="4" id="KW-0997">Cell inner membrane</keyword>
<evidence type="ECO:0000259" key="16">
    <source>
        <dbReference type="Pfam" id="PF00905"/>
    </source>
</evidence>
<keyword evidence="10" id="KW-0573">Peptidoglycan synthesis</keyword>
<evidence type="ECO:0000256" key="9">
    <source>
        <dbReference type="ARBA" id="ARBA00022960"/>
    </source>
</evidence>
<evidence type="ECO:0000256" key="7">
    <source>
        <dbReference type="ARBA" id="ARBA00022692"/>
    </source>
</evidence>
<dbReference type="InterPro" id="IPR036138">
    <property type="entry name" value="PBP_dimer_sf"/>
</dbReference>
<proteinExistence type="predicted"/>
<comment type="subcellular location">
    <subcellularLocation>
        <location evidence="2">Cell membrane</location>
    </subcellularLocation>
    <subcellularLocation>
        <location evidence="1">Membrane</location>
        <topology evidence="1">Single-pass membrane protein</topology>
    </subcellularLocation>
</comment>
<keyword evidence="9" id="KW-0133">Cell shape</keyword>
<evidence type="ECO:0000256" key="1">
    <source>
        <dbReference type="ARBA" id="ARBA00004167"/>
    </source>
</evidence>
<dbReference type="PANTHER" id="PTHR30627:SF2">
    <property type="entry name" value="PEPTIDOGLYCAN D,D-TRANSPEPTIDASE MRDA"/>
    <property type="match status" value="1"/>
</dbReference>